<name>A0ABU3NAQ3_9SPHN</name>
<sequence length="82" mass="8549">MAFLSSLFGGGDDSEGTSASNSDFWSDLDAVVSIDASNETYSHSVDEDGSSETYHSAQDFGADLDLGSVLSSMTDSFGDFEG</sequence>
<reference evidence="2" key="1">
    <citation type="submission" date="2022-04" db="EMBL/GenBank/DDBJ databases">
        <title>Tomato heritable bacteria conferring resistance against bacterial wilt.</title>
        <authorList>
            <person name="Yin J."/>
        </authorList>
    </citation>
    <scope>NUCLEOTIDE SEQUENCE</scope>
    <source>
        <strain evidence="2">Cra20</strain>
    </source>
</reference>
<protein>
    <submittedName>
        <fullName evidence="2">Uncharacterized protein</fullName>
    </submittedName>
</protein>
<accession>A0ABU3NAQ3</accession>
<evidence type="ECO:0000256" key="1">
    <source>
        <dbReference type="SAM" id="MobiDB-lite"/>
    </source>
</evidence>
<feature type="region of interest" description="Disordered" evidence="1">
    <location>
        <begin position="1"/>
        <end position="23"/>
    </location>
</feature>
<comment type="caution">
    <text evidence="2">The sequence shown here is derived from an EMBL/GenBank/DDBJ whole genome shotgun (WGS) entry which is preliminary data.</text>
</comment>
<proteinExistence type="predicted"/>
<evidence type="ECO:0000313" key="2">
    <source>
        <dbReference type="EMBL" id="MDT8760877.1"/>
    </source>
</evidence>
<organism evidence="2">
    <name type="scientific">Sphingomonas psychrotolerans</name>
    <dbReference type="NCBI Taxonomy" id="1327635"/>
    <lineage>
        <taxon>Bacteria</taxon>
        <taxon>Pseudomonadati</taxon>
        <taxon>Pseudomonadota</taxon>
        <taxon>Alphaproteobacteria</taxon>
        <taxon>Sphingomonadales</taxon>
        <taxon>Sphingomonadaceae</taxon>
        <taxon>Sphingomonas</taxon>
    </lineage>
</organism>
<gene>
    <name evidence="2" type="ORF">MZO42_19430</name>
</gene>
<dbReference type="EMBL" id="JALMLT010000006">
    <property type="protein sequence ID" value="MDT8760877.1"/>
    <property type="molecule type" value="Genomic_DNA"/>
</dbReference>